<dbReference type="InterPro" id="IPR011251">
    <property type="entry name" value="Luciferase-like_dom"/>
</dbReference>
<dbReference type="PANTHER" id="PTHR43244:SF1">
    <property type="entry name" value="5,10-METHYLENETETRAHYDROMETHANOPTERIN REDUCTASE"/>
    <property type="match status" value="1"/>
</dbReference>
<dbReference type="KEGG" id="doe:DENOEST_3715"/>
<evidence type="ECO:0000256" key="1">
    <source>
        <dbReference type="ARBA" id="ARBA00023002"/>
    </source>
</evidence>
<dbReference type="OrthoDB" id="7239898at2"/>
<reference evidence="3 4" key="1">
    <citation type="submission" date="2020-03" db="EMBL/GenBank/DDBJ databases">
        <authorList>
            <consortium name="Genoscope - CEA"/>
            <person name="William W."/>
        </authorList>
    </citation>
    <scope>NUCLEOTIDE SEQUENCE [LARGE SCALE GENOMIC DNA]</scope>
    <source>
        <strain evidence="4">DSM 16959</strain>
    </source>
</reference>
<name>A0A6S6XXW0_9PROT</name>
<dbReference type="RefSeq" id="WP_145772361.1">
    <property type="nucleotide sequence ID" value="NZ_LR778301.1"/>
</dbReference>
<proteinExistence type="predicted"/>
<organism evidence="3 4">
    <name type="scientific">Denitratisoma oestradiolicum</name>
    <dbReference type="NCBI Taxonomy" id="311182"/>
    <lineage>
        <taxon>Bacteria</taxon>
        <taxon>Pseudomonadati</taxon>
        <taxon>Pseudomonadota</taxon>
        <taxon>Betaproteobacteria</taxon>
        <taxon>Nitrosomonadales</taxon>
        <taxon>Sterolibacteriaceae</taxon>
        <taxon>Denitratisoma</taxon>
    </lineage>
</organism>
<keyword evidence="4" id="KW-1185">Reference proteome</keyword>
<dbReference type="InterPro" id="IPR050564">
    <property type="entry name" value="F420-G6PD/mer"/>
</dbReference>
<dbReference type="AlphaFoldDB" id="A0A6S6XXW0"/>
<dbReference type="GO" id="GO:0016705">
    <property type="term" value="F:oxidoreductase activity, acting on paired donors, with incorporation or reduction of molecular oxygen"/>
    <property type="evidence" value="ECO:0007669"/>
    <property type="project" value="InterPro"/>
</dbReference>
<dbReference type="SUPFAM" id="SSF51679">
    <property type="entry name" value="Bacterial luciferase-like"/>
    <property type="match status" value="1"/>
</dbReference>
<dbReference type="NCBIfam" id="TIGR03619">
    <property type="entry name" value="F420_Rv2161c"/>
    <property type="match status" value="1"/>
</dbReference>
<dbReference type="EMBL" id="LR778301">
    <property type="protein sequence ID" value="CAB1370869.1"/>
    <property type="molecule type" value="Genomic_DNA"/>
</dbReference>
<evidence type="ECO:0000313" key="4">
    <source>
        <dbReference type="Proteomes" id="UP000515733"/>
    </source>
</evidence>
<keyword evidence="1" id="KW-0560">Oxidoreductase</keyword>
<evidence type="ECO:0000259" key="2">
    <source>
        <dbReference type="Pfam" id="PF00296"/>
    </source>
</evidence>
<dbReference type="InterPro" id="IPR036661">
    <property type="entry name" value="Luciferase-like_sf"/>
</dbReference>
<dbReference type="InterPro" id="IPR019921">
    <property type="entry name" value="Lucif-like_OxRdtase_Rv2161c"/>
</dbReference>
<evidence type="ECO:0000313" key="3">
    <source>
        <dbReference type="EMBL" id="CAB1370869.1"/>
    </source>
</evidence>
<dbReference type="Proteomes" id="UP000515733">
    <property type="component" value="Chromosome"/>
</dbReference>
<dbReference type="Gene3D" id="3.20.20.30">
    <property type="entry name" value="Luciferase-like domain"/>
    <property type="match status" value="1"/>
</dbReference>
<accession>A0A6S6XXW0</accession>
<dbReference type="Pfam" id="PF00296">
    <property type="entry name" value="Bac_luciferase"/>
    <property type="match status" value="1"/>
</dbReference>
<feature type="domain" description="Luciferase-like" evidence="2">
    <location>
        <begin position="15"/>
        <end position="237"/>
    </location>
</feature>
<sequence length="300" mass="33341">MKFWLSLMPIYETGQLVEIARHAEELGFHGITMADHLVMPTRIESKYPYTEDGKMWWPPDTPWLDPWITLAAMSTATRHLRLGTNIYLGALRDPFTVAKAVATLAALCGDRVMCGLSVGWIKEEYDLAGIDFPSRGRRMDELIAAMKKLWTGQEISHQGEFFRFEHAAMHPAPSAPIPIWCGGGSAPALRRAALNDGWLGVPLSLSQLKPVLASMQQTRREAGLTLDSFSPCVALAQALKPAVVEELAALGVHDTTCIAPWMLSPWGATKWIDDGDDIRQLDVKKKAMERFANLVIRQFS</sequence>
<dbReference type="PANTHER" id="PTHR43244">
    <property type="match status" value="1"/>
</dbReference>
<protein>
    <submittedName>
        <fullName evidence="3">LLM class F420-dependent oxidoreductase</fullName>
    </submittedName>
</protein>
<gene>
    <name evidence="3" type="ORF">DENOEST_3715</name>
</gene>